<dbReference type="EMBL" id="JAATIS010004040">
    <property type="protein sequence ID" value="KAG2462910.1"/>
    <property type="molecule type" value="Genomic_DNA"/>
</dbReference>
<dbReference type="GO" id="GO:0006508">
    <property type="term" value="P:proteolysis"/>
    <property type="evidence" value="ECO:0007669"/>
    <property type="project" value="InterPro"/>
</dbReference>
<dbReference type="Proteomes" id="UP000886611">
    <property type="component" value="Unassembled WGS sequence"/>
</dbReference>
<evidence type="ECO:0000256" key="1">
    <source>
        <dbReference type="ARBA" id="ARBA00023157"/>
    </source>
</evidence>
<dbReference type="SUPFAM" id="SSF48726">
    <property type="entry name" value="Immunoglobulin"/>
    <property type="match status" value="2"/>
</dbReference>
<dbReference type="SUPFAM" id="SSF50630">
    <property type="entry name" value="Acid proteases"/>
    <property type="match status" value="1"/>
</dbReference>
<evidence type="ECO:0000259" key="4">
    <source>
        <dbReference type="PROSITE" id="PS50835"/>
    </source>
</evidence>
<name>A0A8X7X8L9_POLSE</name>
<feature type="domain" description="Ig-like" evidence="4">
    <location>
        <begin position="281"/>
        <end position="378"/>
    </location>
</feature>
<dbReference type="InterPro" id="IPR050380">
    <property type="entry name" value="Immune_Resp_Modulators"/>
</dbReference>
<dbReference type="PROSITE" id="PS50835">
    <property type="entry name" value="IG_LIKE"/>
    <property type="match status" value="2"/>
</dbReference>
<keyword evidence="6" id="KW-1185">Reference proteome</keyword>
<protein>
    <submittedName>
        <fullName evidence="5">IGL1 protein</fullName>
    </submittedName>
</protein>
<feature type="non-terminal residue" evidence="5">
    <location>
        <position position="1"/>
    </location>
</feature>
<feature type="non-terminal residue" evidence="5">
    <location>
        <position position="508"/>
    </location>
</feature>
<feature type="region of interest" description="Disordered" evidence="3">
    <location>
        <begin position="113"/>
        <end position="188"/>
    </location>
</feature>
<dbReference type="FunFam" id="2.60.40.10:FF:000283">
    <property type="entry name" value="Immunoglobulin kappa constant"/>
    <property type="match status" value="1"/>
</dbReference>
<dbReference type="InterPro" id="IPR003006">
    <property type="entry name" value="Ig/MHC_CS"/>
</dbReference>
<dbReference type="GO" id="GO:0004190">
    <property type="term" value="F:aspartic-type endopeptidase activity"/>
    <property type="evidence" value="ECO:0007669"/>
    <property type="project" value="InterPro"/>
</dbReference>
<dbReference type="InterPro" id="IPR003597">
    <property type="entry name" value="Ig_C1-set"/>
</dbReference>
<dbReference type="AlphaFoldDB" id="A0A8X7X8L9"/>
<feature type="domain" description="Ig-like" evidence="4">
    <location>
        <begin position="403"/>
        <end position="501"/>
    </location>
</feature>
<keyword evidence="2" id="KW-0393">Immunoglobulin domain</keyword>
<dbReference type="Gene3D" id="2.40.70.10">
    <property type="entry name" value="Acid Proteases"/>
    <property type="match status" value="1"/>
</dbReference>
<gene>
    <name evidence="5" type="primary">Igl1_1</name>
    <name evidence="5" type="ORF">GTO96_0000190</name>
</gene>
<evidence type="ECO:0000256" key="2">
    <source>
        <dbReference type="ARBA" id="ARBA00023319"/>
    </source>
</evidence>
<sequence length="508" mass="55401">MHCTWASTERYCTPSHPLASSNTGVVLLNGHAVMALFDSGSNITIVARRYVLPRQWLKQHLQVTCVHGGTKSYRSAQCYITWKGELTKLMVAVLPEPPYPVILGHDWSEKNCGKTHTPPGASLDLVMRGQGAPPTVSTPCSGAGPSGAGASGYISSATDPDPEDSAREGTSQGTLPMSRSQDPLGSLDHQFRSTPASFKREQWNDDSLRFARNAVEKRRSATISRVCLQCVTSALPPPSFPDVIDLILPHDSFPAFLHFRLLPHKMAADAMIRRVSANADPTIFSQSPSVIPVTPGQSVTLECAVKNANVSRINMYWIRQSPGKAPEGVLTYMADNKIYRAPAISDRFVPSRDPVRSYHLLTINNVQANDDSKYYCFVWYTSGNQAWGEGTRVQVLRSDLPRPSVQVLPPPQEQLSGSGQVTLSCLVSGFFPGYIDIQWSVDGQRVTDNIQSSPVSLDSSGNSYLAISYLKLPAADWKSHARYSCVATHESSKVPVIGSVAPQDCMPL</sequence>
<dbReference type="InterPro" id="IPR013106">
    <property type="entry name" value="Ig_V-set"/>
</dbReference>
<keyword evidence="1" id="KW-1015">Disulfide bond</keyword>
<evidence type="ECO:0000256" key="3">
    <source>
        <dbReference type="SAM" id="MobiDB-lite"/>
    </source>
</evidence>
<dbReference type="InterPro" id="IPR013783">
    <property type="entry name" value="Ig-like_fold"/>
</dbReference>
<dbReference type="PANTHER" id="PTHR23411">
    <property type="entry name" value="TAPASIN"/>
    <property type="match status" value="1"/>
</dbReference>
<dbReference type="CDD" id="cd00099">
    <property type="entry name" value="IgV"/>
    <property type="match status" value="1"/>
</dbReference>
<dbReference type="Gene3D" id="2.60.40.10">
    <property type="entry name" value="Immunoglobulins"/>
    <property type="match status" value="2"/>
</dbReference>
<dbReference type="SMART" id="SM00409">
    <property type="entry name" value="IG"/>
    <property type="match status" value="2"/>
</dbReference>
<dbReference type="SMART" id="SM00407">
    <property type="entry name" value="IGc1"/>
    <property type="match status" value="1"/>
</dbReference>
<feature type="compositionally biased region" description="Polar residues" evidence="3">
    <location>
        <begin position="168"/>
        <end position="183"/>
    </location>
</feature>
<evidence type="ECO:0000313" key="6">
    <source>
        <dbReference type="Proteomes" id="UP000886611"/>
    </source>
</evidence>
<dbReference type="InterPro" id="IPR007110">
    <property type="entry name" value="Ig-like_dom"/>
</dbReference>
<dbReference type="Pfam" id="PF07654">
    <property type="entry name" value="C1-set"/>
    <property type="match status" value="1"/>
</dbReference>
<dbReference type="PROSITE" id="PS00141">
    <property type="entry name" value="ASP_PROTEASE"/>
    <property type="match status" value="1"/>
</dbReference>
<dbReference type="InterPro" id="IPR021109">
    <property type="entry name" value="Peptidase_aspartic_dom_sf"/>
</dbReference>
<organism evidence="5 6">
    <name type="scientific">Polypterus senegalus</name>
    <name type="common">Senegal bichir</name>
    <dbReference type="NCBI Taxonomy" id="55291"/>
    <lineage>
        <taxon>Eukaryota</taxon>
        <taxon>Metazoa</taxon>
        <taxon>Chordata</taxon>
        <taxon>Craniata</taxon>
        <taxon>Vertebrata</taxon>
        <taxon>Euteleostomi</taxon>
        <taxon>Actinopterygii</taxon>
        <taxon>Polypteriformes</taxon>
        <taxon>Polypteridae</taxon>
        <taxon>Polypterus</taxon>
    </lineage>
</organism>
<dbReference type="InterPro" id="IPR003599">
    <property type="entry name" value="Ig_sub"/>
</dbReference>
<dbReference type="Pfam" id="PF07686">
    <property type="entry name" value="V-set"/>
    <property type="match status" value="1"/>
</dbReference>
<proteinExistence type="predicted"/>
<accession>A0A8X7X8L9</accession>
<dbReference type="CDD" id="cd00303">
    <property type="entry name" value="retropepsin_like"/>
    <property type="match status" value="1"/>
</dbReference>
<dbReference type="PROSITE" id="PS00290">
    <property type="entry name" value="IG_MHC"/>
    <property type="match status" value="1"/>
</dbReference>
<dbReference type="SMART" id="SM00406">
    <property type="entry name" value="IGv"/>
    <property type="match status" value="1"/>
</dbReference>
<evidence type="ECO:0000313" key="5">
    <source>
        <dbReference type="EMBL" id="KAG2462910.1"/>
    </source>
</evidence>
<comment type="caution">
    <text evidence="5">The sequence shown here is derived from an EMBL/GenBank/DDBJ whole genome shotgun (WGS) entry which is preliminary data.</text>
</comment>
<dbReference type="InterPro" id="IPR001969">
    <property type="entry name" value="Aspartic_peptidase_AS"/>
</dbReference>
<dbReference type="InterPro" id="IPR036179">
    <property type="entry name" value="Ig-like_dom_sf"/>
</dbReference>
<reference evidence="5 6" key="1">
    <citation type="journal article" date="2021" name="Cell">
        <title>Tracing the genetic footprints of vertebrate landing in non-teleost ray-finned fishes.</title>
        <authorList>
            <person name="Bi X."/>
            <person name="Wang K."/>
            <person name="Yang L."/>
            <person name="Pan H."/>
            <person name="Jiang H."/>
            <person name="Wei Q."/>
            <person name="Fang M."/>
            <person name="Yu H."/>
            <person name="Zhu C."/>
            <person name="Cai Y."/>
            <person name="He Y."/>
            <person name="Gan X."/>
            <person name="Zeng H."/>
            <person name="Yu D."/>
            <person name="Zhu Y."/>
            <person name="Jiang H."/>
            <person name="Qiu Q."/>
            <person name="Yang H."/>
            <person name="Zhang Y.E."/>
            <person name="Wang W."/>
            <person name="Zhu M."/>
            <person name="He S."/>
            <person name="Zhang G."/>
        </authorList>
    </citation>
    <scope>NUCLEOTIDE SEQUENCE [LARGE SCALE GENOMIC DNA]</scope>
    <source>
        <strain evidence="5">Bchr_013</strain>
    </source>
</reference>